<dbReference type="GO" id="GO:0061630">
    <property type="term" value="F:ubiquitin protein ligase activity"/>
    <property type="evidence" value="ECO:0007669"/>
    <property type="project" value="UniProtKB-EC"/>
</dbReference>
<dbReference type="Proteomes" id="UP001310594">
    <property type="component" value="Unassembled WGS sequence"/>
</dbReference>
<dbReference type="SMART" id="SM00647">
    <property type="entry name" value="IBR"/>
    <property type="match status" value="2"/>
</dbReference>
<keyword evidence="8" id="KW-0862">Zinc</keyword>
<feature type="compositionally biased region" description="Acidic residues" evidence="9">
    <location>
        <begin position="292"/>
        <end position="304"/>
    </location>
</feature>
<feature type="region of interest" description="Disordered" evidence="9">
    <location>
        <begin position="280"/>
        <end position="312"/>
    </location>
</feature>
<dbReference type="Pfam" id="PF01485">
    <property type="entry name" value="IBR"/>
    <property type="match status" value="2"/>
</dbReference>
<evidence type="ECO:0000256" key="8">
    <source>
        <dbReference type="ARBA" id="ARBA00022833"/>
    </source>
</evidence>
<dbReference type="EC" id="2.3.2.31" evidence="2"/>
<evidence type="ECO:0000256" key="5">
    <source>
        <dbReference type="ARBA" id="ARBA00022737"/>
    </source>
</evidence>
<evidence type="ECO:0000259" key="10">
    <source>
        <dbReference type="PROSITE" id="PS51873"/>
    </source>
</evidence>
<sequence>MAGPSQSVDMNIGMCIRCADNVTETNSYVAGSDRVCAECANEMLPFLHAALRFNKSYPPPNGIRAEDFAALLPPGFADEMKCKEREYKTPVPDRVYCKNTVFRSKESSSALKEFPYHTKPGMKKAVATSALQSFDTKGVKLPTAMCSTFIGPRATLDLNAKCLECSGYTCSRCDKSRGTGRFEPTFNCECADKTDEQVEKERQDALDLGTWVEGHEYRRCPNRDCSVLIELADGCNHISCSECDTQFCLVCGEIAPNWNCGHWDTGKPCPRYGRKNDTTGAHPALFDGDQQDHDDDSMLAEGEADPWPPVENTRGLPVEVLGMLDQLRHEYWAHYIQNEHRLNSITISSLAKKTHDVLSLLYKPYIQLDFAEASHDQIGEARGRMDPAMQAFRDALQDEIANGIGQAGLAEPQHLHLAAVRTSLLSHHNTWQAQVQEADKRLQGKEERAQRSQVWKLSSSVEDAMPAQVRALLAGLSLTYQRRDVYATAEDRYDITLQVAKTTYRTLIALYSPAAINQQRDEQTLDYSKLVVDADMALYKIEIEAAKQHGDWTEVGRDWELIAGMEFVREAYNAFLVRYEQAKSFFADGFDVMDVKSQPSKMLAYECIICIEDKFDDTSIPAGEYRCCAECGQAGAQYFMDALHYEKCYPPTGNFADYLPLLPADFAAEWHQKVQEYEIPTADRLYCPCHVWNGQLASTEPVLPGDEYPFHCEARTRKALNAESFNYLREKCPDIKTAMCSTLIGAKPELAELGDNARCLDCDGYVCTRCWKPRDTGRRAPQTACKCTDEKKTDKVEEAESQEILDVNTLVDGKLRIRKCPNKKCTNTIELHSACNHMQCPAQGCRVHFCMVCGEILPNGNVDHWAVGKPCPLYGLPSGSQGKFNPIHAGDGQTPGADEGYNEEADVEARINNVGFWPLVPALAPHIPRHVFELLAALRNEHREGFARSVVYDVDSVHLMAFAVADAIQTLYQPEVQLDFAMVDQEKIETALKGMSTALGRVQSISQRVIDVNLAEADLIDPNFPTLRLARIHLFRNYRQWREKAELAVLGPQETSEDELRIRAEPWELIPCSQDHMPIRLLAELETLRHAYKRDDLLATGRAAQYGPHHVAKAVHNALHILYAKPFPTNLRELKTVKAFANAAMKYFEQATDKEQQFGSWDEVEDNFLLSSAIELPGQEYKALLEKYAEAQTAMGGDADRMDESR</sequence>
<evidence type="ECO:0000256" key="3">
    <source>
        <dbReference type="ARBA" id="ARBA00022679"/>
    </source>
</evidence>
<dbReference type="Gene3D" id="1.20.120.1750">
    <property type="match status" value="2"/>
</dbReference>
<feature type="domain" description="RING-type" evidence="10">
    <location>
        <begin position="11"/>
        <end position="273"/>
    </location>
</feature>
<dbReference type="PROSITE" id="PS51873">
    <property type="entry name" value="TRIAD"/>
    <property type="match status" value="1"/>
</dbReference>
<evidence type="ECO:0000256" key="2">
    <source>
        <dbReference type="ARBA" id="ARBA00012251"/>
    </source>
</evidence>
<evidence type="ECO:0000256" key="1">
    <source>
        <dbReference type="ARBA" id="ARBA00001798"/>
    </source>
</evidence>
<evidence type="ECO:0000313" key="12">
    <source>
        <dbReference type="Proteomes" id="UP001310594"/>
    </source>
</evidence>
<evidence type="ECO:0000256" key="6">
    <source>
        <dbReference type="ARBA" id="ARBA00022771"/>
    </source>
</evidence>
<dbReference type="SUPFAM" id="SSF57850">
    <property type="entry name" value="RING/U-box"/>
    <property type="match status" value="2"/>
</dbReference>
<evidence type="ECO:0000256" key="9">
    <source>
        <dbReference type="SAM" id="MobiDB-lite"/>
    </source>
</evidence>
<accession>A0AAN7W287</accession>
<dbReference type="InterPro" id="IPR002867">
    <property type="entry name" value="IBR_dom"/>
</dbReference>
<keyword evidence="4" id="KW-0479">Metal-binding</keyword>
<reference evidence="11" key="1">
    <citation type="submission" date="2023-08" db="EMBL/GenBank/DDBJ databases">
        <title>Black Yeasts Isolated from many extreme environments.</title>
        <authorList>
            <person name="Coleine C."/>
            <person name="Stajich J.E."/>
            <person name="Selbmann L."/>
        </authorList>
    </citation>
    <scope>NUCLEOTIDE SEQUENCE</scope>
    <source>
        <strain evidence="11">CCFEE 5810</strain>
    </source>
</reference>
<keyword evidence="7" id="KW-0833">Ubl conjugation pathway</keyword>
<dbReference type="CDD" id="cd20336">
    <property type="entry name" value="Rcat_RBR"/>
    <property type="match status" value="1"/>
</dbReference>
<comment type="catalytic activity">
    <reaction evidence="1">
        <text>[E2 ubiquitin-conjugating enzyme]-S-ubiquitinyl-L-cysteine + [acceptor protein]-L-lysine = [E2 ubiquitin-conjugating enzyme]-L-cysteine + [acceptor protein]-N(6)-ubiquitinyl-L-lysine.</text>
        <dbReference type="EC" id="2.3.2.31"/>
    </reaction>
</comment>
<proteinExistence type="predicted"/>
<evidence type="ECO:0000256" key="4">
    <source>
        <dbReference type="ARBA" id="ARBA00022723"/>
    </source>
</evidence>
<dbReference type="InterPro" id="IPR044066">
    <property type="entry name" value="TRIAD_supradom"/>
</dbReference>
<dbReference type="EMBL" id="JAVRQU010000012">
    <property type="protein sequence ID" value="KAK5696504.1"/>
    <property type="molecule type" value="Genomic_DNA"/>
</dbReference>
<name>A0AAN7W287_9PEZI</name>
<gene>
    <name evidence="11" type="ORF">LTR97_007807</name>
</gene>
<dbReference type="PANTHER" id="PTHR11685">
    <property type="entry name" value="RBR FAMILY RING FINGER AND IBR DOMAIN-CONTAINING"/>
    <property type="match status" value="1"/>
</dbReference>
<dbReference type="AlphaFoldDB" id="A0AAN7W287"/>
<evidence type="ECO:0000313" key="11">
    <source>
        <dbReference type="EMBL" id="KAK5696504.1"/>
    </source>
</evidence>
<dbReference type="GO" id="GO:0016567">
    <property type="term" value="P:protein ubiquitination"/>
    <property type="evidence" value="ECO:0007669"/>
    <property type="project" value="InterPro"/>
</dbReference>
<evidence type="ECO:0000256" key="7">
    <source>
        <dbReference type="ARBA" id="ARBA00022786"/>
    </source>
</evidence>
<dbReference type="InterPro" id="IPR031127">
    <property type="entry name" value="E3_UB_ligase_RBR"/>
</dbReference>
<keyword evidence="3" id="KW-0808">Transferase</keyword>
<comment type="caution">
    <text evidence="11">The sequence shown here is derived from an EMBL/GenBank/DDBJ whole genome shotgun (WGS) entry which is preliminary data.</text>
</comment>
<dbReference type="GO" id="GO:0008270">
    <property type="term" value="F:zinc ion binding"/>
    <property type="evidence" value="ECO:0007669"/>
    <property type="project" value="UniProtKB-KW"/>
</dbReference>
<organism evidence="11 12">
    <name type="scientific">Elasticomyces elasticus</name>
    <dbReference type="NCBI Taxonomy" id="574655"/>
    <lineage>
        <taxon>Eukaryota</taxon>
        <taxon>Fungi</taxon>
        <taxon>Dikarya</taxon>
        <taxon>Ascomycota</taxon>
        <taxon>Pezizomycotina</taxon>
        <taxon>Dothideomycetes</taxon>
        <taxon>Dothideomycetidae</taxon>
        <taxon>Mycosphaerellales</taxon>
        <taxon>Teratosphaeriaceae</taxon>
        <taxon>Elasticomyces</taxon>
    </lineage>
</organism>
<keyword evidence="6" id="KW-0863">Zinc-finger</keyword>
<protein>
    <recommendedName>
        <fullName evidence="2">RBR-type E3 ubiquitin transferase</fullName>
        <ecNumber evidence="2">2.3.2.31</ecNumber>
    </recommendedName>
</protein>
<keyword evidence="5" id="KW-0677">Repeat</keyword>